<reference evidence="1" key="1">
    <citation type="journal article" date="2021" name="Proc. Natl. Acad. Sci. U.S.A.">
        <title>A Catalog of Tens of Thousands of Viruses from Human Metagenomes Reveals Hidden Associations with Chronic Diseases.</title>
        <authorList>
            <person name="Tisza M.J."/>
            <person name="Buck C.B."/>
        </authorList>
    </citation>
    <scope>NUCLEOTIDE SEQUENCE</scope>
    <source>
        <strain evidence="1">CtX5W26</strain>
    </source>
</reference>
<protein>
    <submittedName>
        <fullName evidence="1">Uncharacterized protein</fullName>
    </submittedName>
</protein>
<proteinExistence type="predicted"/>
<evidence type="ECO:0000313" key="1">
    <source>
        <dbReference type="EMBL" id="DAF92913.1"/>
    </source>
</evidence>
<dbReference type="EMBL" id="BK016076">
    <property type="protein sequence ID" value="DAF92913.1"/>
    <property type="molecule type" value="Genomic_DNA"/>
</dbReference>
<accession>A0A8S5UEK9</accession>
<sequence>MSEDMTFCADKSCKCMKCERNLKHIQIPIPHSFAMFTQCEKFNFDGAIWLFGNKQEDGLGNCQS</sequence>
<name>A0A8S5UEK9_9CAUD</name>
<organism evidence="1">
    <name type="scientific">Siphoviridae sp. ctX5W26</name>
    <dbReference type="NCBI Taxonomy" id="2825540"/>
    <lineage>
        <taxon>Viruses</taxon>
        <taxon>Duplodnaviria</taxon>
        <taxon>Heunggongvirae</taxon>
        <taxon>Uroviricota</taxon>
        <taxon>Caudoviricetes</taxon>
    </lineage>
</organism>